<keyword evidence="2" id="KW-0472">Membrane</keyword>
<keyword evidence="2" id="KW-1133">Transmembrane helix</keyword>
<evidence type="ECO:0000259" key="3">
    <source>
        <dbReference type="Pfam" id="PF13239"/>
    </source>
</evidence>
<feature type="transmembrane region" description="Helical" evidence="2">
    <location>
        <begin position="80"/>
        <end position="100"/>
    </location>
</feature>
<dbReference type="AlphaFoldDB" id="A0A0F6W150"/>
<dbReference type="RefSeq" id="WP_053232085.1">
    <property type="nucleotide sequence ID" value="NZ_CP011125.1"/>
</dbReference>
<name>A0A0F6W150_9BACT</name>
<accession>A0A0F6W150</accession>
<evidence type="ECO:0000256" key="2">
    <source>
        <dbReference type="SAM" id="Phobius"/>
    </source>
</evidence>
<dbReference type="OrthoDB" id="560236at2"/>
<feature type="compositionally biased region" description="Basic and acidic residues" evidence="1">
    <location>
        <begin position="236"/>
        <end position="247"/>
    </location>
</feature>
<feature type="region of interest" description="Disordered" evidence="1">
    <location>
        <begin position="134"/>
        <end position="170"/>
    </location>
</feature>
<feature type="domain" description="2TM" evidence="3">
    <location>
        <begin position="74"/>
        <end position="127"/>
    </location>
</feature>
<gene>
    <name evidence="4" type="ORF">DB32_001929</name>
</gene>
<feature type="compositionally biased region" description="Basic and acidic residues" evidence="1">
    <location>
        <begin position="196"/>
        <end position="207"/>
    </location>
</feature>
<dbReference type="Proteomes" id="UP000034883">
    <property type="component" value="Chromosome"/>
</dbReference>
<proteinExistence type="predicted"/>
<keyword evidence="2" id="KW-0812">Transmembrane</keyword>
<feature type="compositionally biased region" description="Basic and acidic residues" evidence="1">
    <location>
        <begin position="144"/>
        <end position="170"/>
    </location>
</feature>
<dbReference type="STRING" id="927083.DB32_001929"/>
<organism evidence="4 5">
    <name type="scientific">Sandaracinus amylolyticus</name>
    <dbReference type="NCBI Taxonomy" id="927083"/>
    <lineage>
        <taxon>Bacteria</taxon>
        <taxon>Pseudomonadati</taxon>
        <taxon>Myxococcota</taxon>
        <taxon>Polyangia</taxon>
        <taxon>Polyangiales</taxon>
        <taxon>Sandaracinaceae</taxon>
        <taxon>Sandaracinus</taxon>
    </lineage>
</organism>
<sequence length="268" mass="30903">MADERETPRYTREEVEEILRRAAERTHDRGDALRHDELVAAAREAGIDVSAVESAAGELAERREDRLAVESWKAARRRRFASHFLTWLVVNAGLFLLDLLGGPGWWFFYPLLGWGIAVALQGVGALREPTPAQVERVTRKDRRRREAERKREARRLEREARRHRDRGDRDRRKRIEKEFERAVESGVSALLQAATKHLDKATRRDEGPLPDTEFNRYVARKKGGPTGARVGDVGDGDGRGPRVRVDHDEDFDDEDERERRGSSRKLRR</sequence>
<evidence type="ECO:0000256" key="1">
    <source>
        <dbReference type="SAM" id="MobiDB-lite"/>
    </source>
</evidence>
<dbReference type="InterPro" id="IPR025698">
    <property type="entry name" value="2TM_dom"/>
</dbReference>
<evidence type="ECO:0000313" key="5">
    <source>
        <dbReference type="Proteomes" id="UP000034883"/>
    </source>
</evidence>
<feature type="transmembrane region" description="Helical" evidence="2">
    <location>
        <begin position="106"/>
        <end position="126"/>
    </location>
</feature>
<dbReference type="EMBL" id="CP011125">
    <property type="protein sequence ID" value="AKF04780.1"/>
    <property type="molecule type" value="Genomic_DNA"/>
</dbReference>
<evidence type="ECO:0000313" key="4">
    <source>
        <dbReference type="EMBL" id="AKF04780.1"/>
    </source>
</evidence>
<protein>
    <recommendedName>
        <fullName evidence="3">2TM domain-containing protein</fullName>
    </recommendedName>
</protein>
<feature type="region of interest" description="Disordered" evidence="1">
    <location>
        <begin position="196"/>
        <end position="268"/>
    </location>
</feature>
<dbReference type="KEGG" id="samy:DB32_001929"/>
<dbReference type="Pfam" id="PF13239">
    <property type="entry name" value="2TM"/>
    <property type="match status" value="1"/>
</dbReference>
<reference evidence="4 5" key="1">
    <citation type="submission" date="2015-03" db="EMBL/GenBank/DDBJ databases">
        <title>Genome assembly of Sandaracinus amylolyticus DSM 53668.</title>
        <authorList>
            <person name="Sharma G."/>
            <person name="Subramanian S."/>
        </authorList>
    </citation>
    <scope>NUCLEOTIDE SEQUENCE [LARGE SCALE GENOMIC DNA]</scope>
    <source>
        <strain evidence="4 5">DSM 53668</strain>
    </source>
</reference>
<keyword evidence="5" id="KW-1185">Reference proteome</keyword>